<dbReference type="GO" id="GO:0015740">
    <property type="term" value="P:C4-dicarboxylate transport"/>
    <property type="evidence" value="ECO:0007669"/>
    <property type="project" value="TreeGrafter"/>
</dbReference>
<accession>A0A4U0R7A0</accession>
<proteinExistence type="inferred from homology"/>
<evidence type="ECO:0000256" key="7">
    <source>
        <dbReference type="ARBA" id="ARBA00023136"/>
    </source>
</evidence>
<sequence>MSRFSRLFFGFLDILLALLLGAMALMVFVNVVLRYTMNSGLPLSDELSRFAFVWLTFIGAVVVYHHRQHMGMETVVAQFGPRGRRVLMGISDLVILGCAGVLTHGTWKQLPINASMSAPVSGLSMAWVYGIGLFTGAGIVLITLERLFRLVTGRITEAEIKGFGGEMDDLYDSPPSEGTGRVKAGERAE</sequence>
<dbReference type="RefSeq" id="WP_136886581.1">
    <property type="nucleotide sequence ID" value="NZ_SUNI01000013.1"/>
</dbReference>
<comment type="subcellular location">
    <subcellularLocation>
        <location evidence="1 9">Cell inner membrane</location>
        <topology evidence="1 9">Multi-pass membrane protein</topology>
    </subcellularLocation>
</comment>
<comment type="subunit">
    <text evidence="9">The complex comprises the extracytoplasmic solute receptor protein and the two transmembrane proteins.</text>
</comment>
<keyword evidence="6 9" id="KW-1133">Transmembrane helix</keyword>
<evidence type="ECO:0000256" key="5">
    <source>
        <dbReference type="ARBA" id="ARBA00022692"/>
    </source>
</evidence>
<keyword evidence="4 9" id="KW-0997">Cell inner membrane</keyword>
<evidence type="ECO:0000259" key="11">
    <source>
        <dbReference type="Pfam" id="PF04290"/>
    </source>
</evidence>
<dbReference type="InterPro" id="IPR055348">
    <property type="entry name" value="DctQ"/>
</dbReference>
<evidence type="ECO:0000256" key="2">
    <source>
        <dbReference type="ARBA" id="ARBA00022448"/>
    </source>
</evidence>
<dbReference type="GO" id="GO:0005886">
    <property type="term" value="C:plasma membrane"/>
    <property type="evidence" value="ECO:0007669"/>
    <property type="project" value="UniProtKB-SubCell"/>
</dbReference>
<comment type="caution">
    <text evidence="12">The sequence shown here is derived from an EMBL/GenBank/DDBJ whole genome shotgun (WGS) entry which is preliminary data.</text>
</comment>
<feature type="transmembrane region" description="Helical" evidence="9">
    <location>
        <begin position="7"/>
        <end position="35"/>
    </location>
</feature>
<dbReference type="Proteomes" id="UP000309747">
    <property type="component" value="Unassembled WGS sequence"/>
</dbReference>
<keyword evidence="3" id="KW-1003">Cell membrane</keyword>
<keyword evidence="2 9" id="KW-0813">Transport</keyword>
<organism evidence="12 13">
    <name type="scientific">Paracoccus gahaiensis</name>
    <dbReference type="NCBI Taxonomy" id="1706839"/>
    <lineage>
        <taxon>Bacteria</taxon>
        <taxon>Pseudomonadati</taxon>
        <taxon>Pseudomonadota</taxon>
        <taxon>Alphaproteobacteria</taxon>
        <taxon>Rhodobacterales</taxon>
        <taxon>Paracoccaceae</taxon>
        <taxon>Paracoccus</taxon>
    </lineage>
</organism>
<feature type="transmembrane region" description="Helical" evidence="9">
    <location>
        <begin position="47"/>
        <end position="65"/>
    </location>
</feature>
<name>A0A4U0R7A0_9RHOB</name>
<evidence type="ECO:0000256" key="9">
    <source>
        <dbReference type="RuleBase" id="RU369079"/>
    </source>
</evidence>
<evidence type="ECO:0000256" key="10">
    <source>
        <dbReference type="SAM" id="MobiDB-lite"/>
    </source>
</evidence>
<keyword evidence="5 9" id="KW-0812">Transmembrane</keyword>
<dbReference type="PANTHER" id="PTHR35011:SF2">
    <property type="entry name" value="2,3-DIKETO-L-GULONATE TRAP TRANSPORTER SMALL PERMEASE PROTEIN YIAM"/>
    <property type="match status" value="1"/>
</dbReference>
<dbReference type="AlphaFoldDB" id="A0A4U0R7A0"/>
<keyword evidence="7 9" id="KW-0472">Membrane</keyword>
<feature type="transmembrane region" description="Helical" evidence="9">
    <location>
        <begin position="86"/>
        <end position="107"/>
    </location>
</feature>
<dbReference type="PANTHER" id="PTHR35011">
    <property type="entry name" value="2,3-DIKETO-L-GULONATE TRAP TRANSPORTER SMALL PERMEASE PROTEIN YIAM"/>
    <property type="match status" value="1"/>
</dbReference>
<feature type="transmembrane region" description="Helical" evidence="9">
    <location>
        <begin position="127"/>
        <end position="144"/>
    </location>
</feature>
<comment type="similarity">
    <text evidence="8 9">Belongs to the TRAP transporter small permease family.</text>
</comment>
<evidence type="ECO:0000256" key="3">
    <source>
        <dbReference type="ARBA" id="ARBA00022475"/>
    </source>
</evidence>
<comment type="function">
    <text evidence="9">Part of the tripartite ATP-independent periplasmic (TRAP) transport system.</text>
</comment>
<evidence type="ECO:0000256" key="6">
    <source>
        <dbReference type="ARBA" id="ARBA00022989"/>
    </source>
</evidence>
<dbReference type="Pfam" id="PF04290">
    <property type="entry name" value="DctQ"/>
    <property type="match status" value="1"/>
</dbReference>
<feature type="domain" description="Tripartite ATP-independent periplasmic transporters DctQ component" evidence="11">
    <location>
        <begin position="23"/>
        <end position="152"/>
    </location>
</feature>
<evidence type="ECO:0000313" key="12">
    <source>
        <dbReference type="EMBL" id="TJZ90869.1"/>
    </source>
</evidence>
<evidence type="ECO:0000256" key="1">
    <source>
        <dbReference type="ARBA" id="ARBA00004429"/>
    </source>
</evidence>
<evidence type="ECO:0000313" key="13">
    <source>
        <dbReference type="Proteomes" id="UP000309747"/>
    </source>
</evidence>
<dbReference type="EMBL" id="SUNI01000013">
    <property type="protein sequence ID" value="TJZ90869.1"/>
    <property type="molecule type" value="Genomic_DNA"/>
</dbReference>
<feature type="region of interest" description="Disordered" evidence="10">
    <location>
        <begin position="166"/>
        <end position="189"/>
    </location>
</feature>
<dbReference type="OrthoDB" id="4964541at2"/>
<protein>
    <recommendedName>
        <fullName evidence="9">TRAP transporter small permease protein</fullName>
    </recommendedName>
</protein>
<evidence type="ECO:0000256" key="4">
    <source>
        <dbReference type="ARBA" id="ARBA00022519"/>
    </source>
</evidence>
<reference evidence="12 13" key="1">
    <citation type="submission" date="2019-04" db="EMBL/GenBank/DDBJ databases">
        <authorList>
            <person name="Li J."/>
        </authorList>
    </citation>
    <scope>NUCLEOTIDE SEQUENCE [LARGE SCALE GENOMIC DNA]</scope>
    <source>
        <strain evidence="12 13">KCTC 42687</strain>
    </source>
</reference>
<dbReference type="InterPro" id="IPR007387">
    <property type="entry name" value="TRAP_DctQ"/>
</dbReference>
<gene>
    <name evidence="12" type="ORF">FA743_13240</name>
</gene>
<evidence type="ECO:0000256" key="8">
    <source>
        <dbReference type="ARBA" id="ARBA00038436"/>
    </source>
</evidence>
<dbReference type="GO" id="GO:0022857">
    <property type="term" value="F:transmembrane transporter activity"/>
    <property type="evidence" value="ECO:0007669"/>
    <property type="project" value="UniProtKB-UniRule"/>
</dbReference>
<keyword evidence="13" id="KW-1185">Reference proteome</keyword>